<protein>
    <submittedName>
        <fullName evidence="1">Uncharacterized protein</fullName>
    </submittedName>
</protein>
<evidence type="ECO:0000313" key="1">
    <source>
        <dbReference type="EMBL" id="KTD18230.1"/>
    </source>
</evidence>
<proteinExistence type="predicted"/>
<dbReference type="PATRIC" id="fig|456.5.peg.2725"/>
<dbReference type="OrthoDB" id="5647852at2"/>
<comment type="caution">
    <text evidence="1">The sequence shown here is derived from an EMBL/GenBank/DDBJ whole genome shotgun (WGS) entry which is preliminary data.</text>
</comment>
<dbReference type="RefSeq" id="WP_058471910.1">
    <property type="nucleotide sequence ID" value="NZ_CAAAIC010000010.1"/>
</dbReference>
<accession>A0A0W0VEJ4</accession>
<dbReference type="EMBL" id="LNYJ01000011">
    <property type="protein sequence ID" value="KTD18230.1"/>
    <property type="molecule type" value="Genomic_DNA"/>
</dbReference>
<dbReference type="Proteomes" id="UP000055035">
    <property type="component" value="Unassembled WGS sequence"/>
</dbReference>
<sequence length="1189" mass="134444">MSLEKLIEEISKYANSKGTSAHDEQKKNFFSLILDSYHEKTLTVANLTFFLMQLDPEDHRNLFWLSRSRSASPNSQAAQLIAKLYRELGVPITDQYLAHLVAANSGQKDAIGKVLSTFPYRYWQRDPWSKLARKNLDRELKVSLGLHTFADKSLVEALDEKPADLQNNLLKLFQNTPAYFPEVVKQLYDIQKNKEKNSELGVLVALGEDSPVEDLEKELLALVQEKPELFNAVCDSDPEIATAVIQGLIKENPVHAKYFFDLPQALQERVQTLLQERFDFTSLGAISELTTSIHFVLQKPEGVEPLTHMVTVLAKSLEAEQTHLIADFQKKQAIEIIDAYLAQEPGSYKSNFFNQLKKRIESDGLTVDVLLAELQGKDKGQLFAKWSGASQSRAMKVLFDLYKMANFVSPAEEKLYRQSIHFDPVNDVLAKRHNIDAKRQEYIQRKVRQALRAETRSASELANKSELEKRIVPIVNDYKTYSPFVYRSHAFMQRQVEARYQALLIEKAFEKVGDGRDALFDPQGHIIVVVDADDFEQEDYDLIFQGIPGLEANKHTLEKMLGRSINAKTLCNLDIADSEGLKQKFKERLHAPELDEALDQYLASDERSSVVALQEEMMMHISLSLRGLEKMHGAPLLTEEQRWAVMREVNNGVLVKFANILKQVKDEEDEIDFVRLNKELDEARKDLAPGFRELLVDAIKKAKPDDFESLTAKMAAELNKEHFTETTATGWDYLRTDNANQSVTHISATEKTAHGKQLGAEEQAVRVVSRNQYIANGHQVRAYQDATAELRVPSIAQNSGPHSDAVRDVKEKLARDVRQLRAKNGYYSGPIIYNLLTSLHSKAYDNLPILELQNKQRASAARILKGSHWFNYEQLLTGETQAFVYVQNIPVNQHTNELNYYASDNATSEAALMADMAMLATFERQAAHFPPQLRESICTTFRAAHAKYIKFLPQAEYGNKYFKDSQQGNETIKDFTAKKEKWKSALPMTPADNLPALAVQALFSIMVNDHHHNKQFGMLTQALSVYVEEMSMAGCKSANERYQAVSSRAGLLKSIAQNEGPFSHEKQAVLDTLKLFVSGKASIEQLQEKLDIAYNKHNLHGAVAAISEEDQGASSKVQATSNKENKGVVSEWNTNYAESGYLSRLFQKFSSKLQAHKAQLTEKFIELFKARTAEASPEEPKMSSIPLVH</sequence>
<gene>
    <name evidence="1" type="ORF">Ljor_2536</name>
</gene>
<organism evidence="1 2">
    <name type="scientific">Legionella jordanis</name>
    <dbReference type="NCBI Taxonomy" id="456"/>
    <lineage>
        <taxon>Bacteria</taxon>
        <taxon>Pseudomonadati</taxon>
        <taxon>Pseudomonadota</taxon>
        <taxon>Gammaproteobacteria</taxon>
        <taxon>Legionellales</taxon>
        <taxon>Legionellaceae</taxon>
        <taxon>Legionella</taxon>
    </lineage>
</organism>
<dbReference type="AlphaFoldDB" id="A0A0W0VEJ4"/>
<evidence type="ECO:0000313" key="2">
    <source>
        <dbReference type="Proteomes" id="UP000055035"/>
    </source>
</evidence>
<name>A0A0W0VEJ4_9GAMM</name>
<reference evidence="1 2" key="1">
    <citation type="submission" date="2015-11" db="EMBL/GenBank/DDBJ databases">
        <title>Genomic analysis of 38 Legionella species identifies large and diverse effector repertoires.</title>
        <authorList>
            <person name="Burstein D."/>
            <person name="Amaro F."/>
            <person name="Zusman T."/>
            <person name="Lifshitz Z."/>
            <person name="Cohen O."/>
            <person name="Gilbert J.A."/>
            <person name="Pupko T."/>
            <person name="Shuman H.A."/>
            <person name="Segal G."/>
        </authorList>
    </citation>
    <scope>NUCLEOTIDE SEQUENCE [LARGE SCALE GENOMIC DNA]</scope>
    <source>
        <strain evidence="1 2">BL-540</strain>
    </source>
</reference>
<keyword evidence="2" id="KW-1185">Reference proteome</keyword>